<organism evidence="6 7">
    <name type="scientific">Falsiroseomonas algicola</name>
    <dbReference type="NCBI Taxonomy" id="2716930"/>
    <lineage>
        <taxon>Bacteria</taxon>
        <taxon>Pseudomonadati</taxon>
        <taxon>Pseudomonadota</taxon>
        <taxon>Alphaproteobacteria</taxon>
        <taxon>Acetobacterales</taxon>
        <taxon>Roseomonadaceae</taxon>
        <taxon>Falsiroseomonas</taxon>
    </lineage>
</organism>
<dbReference type="InterPro" id="IPR011109">
    <property type="entry name" value="DNA_bind_recombinase_dom"/>
</dbReference>
<dbReference type="SUPFAM" id="SSF53041">
    <property type="entry name" value="Resolvase-like"/>
    <property type="match status" value="1"/>
</dbReference>
<accession>A0A6M1LQ92</accession>
<dbReference type="InterPro" id="IPR038109">
    <property type="entry name" value="DNA_bind_recomb_sf"/>
</dbReference>
<dbReference type="Pfam" id="PF13408">
    <property type="entry name" value="Zn_ribbon_recom"/>
    <property type="match status" value="1"/>
</dbReference>
<keyword evidence="7" id="KW-1185">Reference proteome</keyword>
<evidence type="ECO:0000256" key="3">
    <source>
        <dbReference type="SAM" id="Coils"/>
    </source>
</evidence>
<dbReference type="CDD" id="cd00338">
    <property type="entry name" value="Ser_Recombinase"/>
    <property type="match status" value="1"/>
</dbReference>
<proteinExistence type="predicted"/>
<dbReference type="GO" id="GO:0003677">
    <property type="term" value="F:DNA binding"/>
    <property type="evidence" value="ECO:0007669"/>
    <property type="project" value="UniProtKB-KW"/>
</dbReference>
<evidence type="ECO:0000313" key="7">
    <source>
        <dbReference type="Proteomes" id="UP000475385"/>
    </source>
</evidence>
<protein>
    <submittedName>
        <fullName evidence="6">Recombinase family protein</fullName>
    </submittedName>
</protein>
<name>A0A6M1LQ92_9PROT</name>
<evidence type="ECO:0000256" key="2">
    <source>
        <dbReference type="ARBA" id="ARBA00023172"/>
    </source>
</evidence>
<feature type="domain" description="Resolvase/invertase-type recombinase catalytic" evidence="4">
    <location>
        <begin position="4"/>
        <end position="165"/>
    </location>
</feature>
<sequence length="516" mass="55772">MRPRAFSYLRFSTPEQMKGDSFRRQTAAAEQYAARHGLDLDTSLTFQDLGVSAFRGRNAEAGRLADFRQAVEDGLVPPGSYLLVESLDRISRQAARKALGVLGDITEGGVTVVTLNDGRAYDHASLDNDPMSLLLALLTFIRANEESATKAKRLRAAWEGKRLKAADKPLTSRIPAWLELDKATGTFRVIPERAAVVRRIFDMLKAGVGQHAIAETFNREGVPTFGDPGTKRKAEMWHRSYIAKIAGSNTVIGTMTPHETDHSTGKKARKPLQPIEDYYPAVVDPETFQAVQAQRTTGRAPIVRGAGAGAIQSIFAGLARCPLCGSTMTRVQKGPKGGAPRLVCTKAKAGAGCQYVSVRADHAEAALLDNLSFIHGTMPTGEDTLDGAMAEADLKLSVVRDAIGNLVDAIAQGPSHALSARLRDLEAEAARLEQEARDLARQAAEADPVQVGRRMTDLEAAAAAEPRDPARINALLRQSFDGVVVDYRRGQLRFAWKQGGETSVAFMVPTEDFAGE</sequence>
<keyword evidence="2" id="KW-0233">DNA recombination</keyword>
<dbReference type="PROSITE" id="PS51736">
    <property type="entry name" value="RECOMBINASES_3"/>
    <property type="match status" value="1"/>
</dbReference>
<dbReference type="PANTHER" id="PTHR30461">
    <property type="entry name" value="DNA-INVERTASE FROM LAMBDOID PROPHAGE"/>
    <property type="match status" value="1"/>
</dbReference>
<feature type="coiled-coil region" evidence="3">
    <location>
        <begin position="415"/>
        <end position="445"/>
    </location>
</feature>
<keyword evidence="3" id="KW-0175">Coiled coil</keyword>
<dbReference type="PROSITE" id="PS51737">
    <property type="entry name" value="RECOMBINASE_DNA_BIND"/>
    <property type="match status" value="1"/>
</dbReference>
<evidence type="ECO:0000313" key="6">
    <source>
        <dbReference type="EMBL" id="NGM21934.1"/>
    </source>
</evidence>
<dbReference type="AlphaFoldDB" id="A0A6M1LQ92"/>
<comment type="caution">
    <text evidence="6">The sequence shown here is derived from an EMBL/GenBank/DDBJ whole genome shotgun (WGS) entry which is preliminary data.</text>
</comment>
<dbReference type="InterPro" id="IPR025827">
    <property type="entry name" value="Zn_ribbon_recom_dom"/>
</dbReference>
<evidence type="ECO:0000256" key="1">
    <source>
        <dbReference type="ARBA" id="ARBA00023125"/>
    </source>
</evidence>
<dbReference type="PANTHER" id="PTHR30461:SF2">
    <property type="entry name" value="SERINE RECOMBINASE PINE-RELATED"/>
    <property type="match status" value="1"/>
</dbReference>
<dbReference type="GO" id="GO:0000150">
    <property type="term" value="F:DNA strand exchange activity"/>
    <property type="evidence" value="ECO:0007669"/>
    <property type="project" value="InterPro"/>
</dbReference>
<evidence type="ECO:0000259" key="4">
    <source>
        <dbReference type="PROSITE" id="PS51736"/>
    </source>
</evidence>
<dbReference type="SMART" id="SM00857">
    <property type="entry name" value="Resolvase"/>
    <property type="match status" value="1"/>
</dbReference>
<reference evidence="6 7" key="1">
    <citation type="submission" date="2020-03" db="EMBL/GenBank/DDBJ databases">
        <title>Roseomonas stagni sp. nov., isolated from pond water in Japan.</title>
        <authorList>
            <person name="Furuhata K."/>
            <person name="Miyamoto H."/>
            <person name="Goto K."/>
        </authorList>
    </citation>
    <scope>NUCLEOTIDE SEQUENCE [LARGE SCALE GENOMIC DNA]</scope>
    <source>
        <strain evidence="6 7">PeD5</strain>
    </source>
</reference>
<evidence type="ECO:0000259" key="5">
    <source>
        <dbReference type="PROSITE" id="PS51737"/>
    </source>
</evidence>
<dbReference type="InterPro" id="IPR006119">
    <property type="entry name" value="Resolv_N"/>
</dbReference>
<dbReference type="RefSeq" id="WP_164695837.1">
    <property type="nucleotide sequence ID" value="NZ_JAAIKB010000007.1"/>
</dbReference>
<dbReference type="Gene3D" id="3.40.50.1390">
    <property type="entry name" value="Resolvase, N-terminal catalytic domain"/>
    <property type="match status" value="1"/>
</dbReference>
<gene>
    <name evidence="6" type="ORF">G3576_18055</name>
</gene>
<dbReference type="EMBL" id="JAAIKB010000007">
    <property type="protein sequence ID" value="NGM21934.1"/>
    <property type="molecule type" value="Genomic_DNA"/>
</dbReference>
<dbReference type="Proteomes" id="UP000475385">
    <property type="component" value="Unassembled WGS sequence"/>
</dbReference>
<dbReference type="Pfam" id="PF07508">
    <property type="entry name" value="Recombinase"/>
    <property type="match status" value="1"/>
</dbReference>
<keyword evidence="1" id="KW-0238">DNA-binding</keyword>
<dbReference type="Pfam" id="PF00239">
    <property type="entry name" value="Resolvase"/>
    <property type="match status" value="1"/>
</dbReference>
<dbReference type="InterPro" id="IPR036162">
    <property type="entry name" value="Resolvase-like_N_sf"/>
</dbReference>
<feature type="domain" description="Recombinase" evidence="5">
    <location>
        <begin position="175"/>
        <end position="302"/>
    </location>
</feature>
<dbReference type="Gene3D" id="3.90.1750.20">
    <property type="entry name" value="Putative Large Serine Recombinase, Chain B, Domain 2"/>
    <property type="match status" value="1"/>
</dbReference>
<dbReference type="InterPro" id="IPR050639">
    <property type="entry name" value="SSR_resolvase"/>
</dbReference>